<comment type="pathway">
    <text evidence="4">Phospholipid metabolism.</text>
</comment>
<reference evidence="6 7" key="1">
    <citation type="submission" date="2020-12" db="EMBL/GenBank/DDBJ databases">
        <title>Revised draft genomes of Rhodomicrobium vannielii ATCC 17100 and Rhodomicrobium udaipurense JA643.</title>
        <authorList>
            <person name="Conners E.M."/>
            <person name="Davenport E.J."/>
            <person name="Bose A."/>
        </authorList>
    </citation>
    <scope>NUCLEOTIDE SEQUENCE [LARGE SCALE GENOMIC DNA]</scope>
    <source>
        <strain evidence="6 7">JA643</strain>
    </source>
</reference>
<evidence type="ECO:0000313" key="6">
    <source>
        <dbReference type="EMBL" id="MBJ7542016.1"/>
    </source>
</evidence>
<comment type="pathway">
    <text evidence="1">Lipid metabolism.</text>
</comment>
<dbReference type="Proteomes" id="UP000623250">
    <property type="component" value="Unassembled WGS sequence"/>
</dbReference>
<evidence type="ECO:0000256" key="2">
    <source>
        <dbReference type="ARBA" id="ARBA00022603"/>
    </source>
</evidence>
<dbReference type="AlphaFoldDB" id="A0A8I1GE89"/>
<keyword evidence="3 6" id="KW-0808">Transferase</keyword>
<evidence type="ECO:0000259" key="5">
    <source>
        <dbReference type="Pfam" id="PF13847"/>
    </source>
</evidence>
<feature type="domain" description="Methyltransferase" evidence="5">
    <location>
        <begin position="43"/>
        <end position="150"/>
    </location>
</feature>
<dbReference type="CDD" id="cd02440">
    <property type="entry name" value="AdoMet_MTases"/>
    <property type="match status" value="1"/>
</dbReference>
<evidence type="ECO:0000313" key="7">
    <source>
        <dbReference type="Proteomes" id="UP000623250"/>
    </source>
</evidence>
<dbReference type="Gene3D" id="3.40.50.150">
    <property type="entry name" value="Vaccinia Virus protein VP39"/>
    <property type="match status" value="1"/>
</dbReference>
<keyword evidence="7" id="KW-1185">Reference proteome</keyword>
<evidence type="ECO:0000256" key="4">
    <source>
        <dbReference type="ARBA" id="ARBA00025707"/>
    </source>
</evidence>
<accession>A0A8I1GE89</accession>
<gene>
    <name evidence="6" type="ORF">JDN41_00400</name>
</gene>
<dbReference type="SUPFAM" id="SSF53335">
    <property type="entry name" value="S-adenosyl-L-methionine-dependent methyltransferases"/>
    <property type="match status" value="1"/>
</dbReference>
<comment type="caution">
    <text evidence="6">The sequence shown here is derived from an EMBL/GenBank/DDBJ whole genome shotgun (WGS) entry which is preliminary data.</text>
</comment>
<dbReference type="PANTHER" id="PTHR44307:SF2">
    <property type="entry name" value="PHOSPHOETHANOLAMINE METHYLTRANSFERASE ISOFORM X1"/>
    <property type="match status" value="1"/>
</dbReference>
<dbReference type="PANTHER" id="PTHR44307">
    <property type="entry name" value="PHOSPHOETHANOLAMINE METHYLTRANSFERASE"/>
    <property type="match status" value="1"/>
</dbReference>
<dbReference type="GO" id="GO:0008168">
    <property type="term" value="F:methyltransferase activity"/>
    <property type="evidence" value="ECO:0007669"/>
    <property type="project" value="UniProtKB-KW"/>
</dbReference>
<keyword evidence="2 6" id="KW-0489">Methyltransferase</keyword>
<dbReference type="InterPro" id="IPR025714">
    <property type="entry name" value="Methyltranfer_dom"/>
</dbReference>
<protein>
    <submittedName>
        <fullName evidence="6">Class I SAM-dependent methyltransferase</fullName>
    </submittedName>
</protein>
<dbReference type="Pfam" id="PF13847">
    <property type="entry name" value="Methyltransf_31"/>
    <property type="match status" value="1"/>
</dbReference>
<proteinExistence type="predicted"/>
<dbReference type="RefSeq" id="WP_037237563.1">
    <property type="nucleotide sequence ID" value="NZ_JAEMUK010000002.1"/>
</dbReference>
<evidence type="ECO:0000256" key="3">
    <source>
        <dbReference type="ARBA" id="ARBA00022679"/>
    </source>
</evidence>
<sequence length="288" mass="30504">MAENGRGAEWNGRKGEIWVVNHERIDRMLAPLGRAALDKAAPKPGETVLDVGCGAGTTTFQLAEKVGASGGVLGVDISEPMLRLARKRAATAAPGLAVRFELADAATHALPRAQFDLLFSRFGVMFFADPVAAFANLHNAMKAGGRLCFVCWRPAAENELVSLPARAVKGLIPPAPPAEPNAPGPFSFGDPARVTSILSAAGFSHIALEPFGCRMLYGVGETRDGAIEDAVEQAFETGPFSRVLAELQGDVREQAREAVRAAFAERAEDGGVFIEGNAWIVTALVERI</sequence>
<dbReference type="GO" id="GO:0032259">
    <property type="term" value="P:methylation"/>
    <property type="evidence" value="ECO:0007669"/>
    <property type="project" value="UniProtKB-KW"/>
</dbReference>
<dbReference type="EMBL" id="JAEMUK010000002">
    <property type="protein sequence ID" value="MBJ7542016.1"/>
    <property type="molecule type" value="Genomic_DNA"/>
</dbReference>
<evidence type="ECO:0000256" key="1">
    <source>
        <dbReference type="ARBA" id="ARBA00005189"/>
    </source>
</evidence>
<name>A0A8I1GE89_9HYPH</name>
<dbReference type="InterPro" id="IPR029063">
    <property type="entry name" value="SAM-dependent_MTases_sf"/>
</dbReference>
<organism evidence="6 7">
    <name type="scientific">Rhodomicrobium udaipurense</name>
    <dbReference type="NCBI Taxonomy" id="1202716"/>
    <lineage>
        <taxon>Bacteria</taxon>
        <taxon>Pseudomonadati</taxon>
        <taxon>Pseudomonadota</taxon>
        <taxon>Alphaproteobacteria</taxon>
        <taxon>Hyphomicrobiales</taxon>
        <taxon>Hyphomicrobiaceae</taxon>
        <taxon>Rhodomicrobium</taxon>
    </lineage>
</organism>